<dbReference type="Proteomes" id="UP000189670">
    <property type="component" value="Unassembled WGS sequence"/>
</dbReference>
<organism evidence="1 2">
    <name type="scientific">Candidatus Magnetoglobus multicellularis str. Araruama</name>
    <dbReference type="NCBI Taxonomy" id="890399"/>
    <lineage>
        <taxon>Bacteria</taxon>
        <taxon>Pseudomonadati</taxon>
        <taxon>Thermodesulfobacteriota</taxon>
        <taxon>Desulfobacteria</taxon>
        <taxon>Desulfobacterales</taxon>
        <taxon>Desulfobacteraceae</taxon>
        <taxon>Candidatus Magnetoglobus</taxon>
    </lineage>
</organism>
<gene>
    <name evidence="1" type="ORF">OMM_13751</name>
</gene>
<dbReference type="AlphaFoldDB" id="A0A1V1NT59"/>
<dbReference type="EMBL" id="ATBP01002522">
    <property type="protein sequence ID" value="ETR65759.1"/>
    <property type="molecule type" value="Genomic_DNA"/>
</dbReference>
<proteinExistence type="predicted"/>
<sequence length="222" mass="25374">MKLGHIQGNYIKVIPDARAEINLYTKSLKIFQNNSFYISGNLMWRFRNTTWNFDCSKGIASVKTEMEFTGSAYLTLEGVIDFKQNSFNGKCYFSGVFEELGNMNYYINFNESHVALTFETGVNVDVWPLQFSVLDTSTGLKFTHSDNEISIEVNANMNAFEINLIDHDVSFSPLPGLKLNVKWDGLNKQLILPVILKFHCHCLSPENTLMKSPFRSWNKAVK</sequence>
<feature type="non-terminal residue" evidence="1">
    <location>
        <position position="222"/>
    </location>
</feature>
<comment type="caution">
    <text evidence="1">The sequence shown here is derived from an EMBL/GenBank/DDBJ whole genome shotgun (WGS) entry which is preliminary data.</text>
</comment>
<evidence type="ECO:0000313" key="2">
    <source>
        <dbReference type="Proteomes" id="UP000189670"/>
    </source>
</evidence>
<evidence type="ECO:0000313" key="1">
    <source>
        <dbReference type="EMBL" id="ETR65759.1"/>
    </source>
</evidence>
<name>A0A1V1NT59_9BACT</name>
<accession>A0A1V1NT59</accession>
<reference evidence="2" key="1">
    <citation type="submission" date="2012-11" db="EMBL/GenBank/DDBJ databases">
        <authorList>
            <person name="Lucero-Rivera Y.E."/>
            <person name="Tovar-Ramirez D."/>
        </authorList>
    </citation>
    <scope>NUCLEOTIDE SEQUENCE [LARGE SCALE GENOMIC DNA]</scope>
    <source>
        <strain evidence="2">Araruama</strain>
    </source>
</reference>
<protein>
    <submittedName>
        <fullName evidence="1">Uncharacterized protein</fullName>
    </submittedName>
</protein>